<evidence type="ECO:0000256" key="1">
    <source>
        <dbReference type="SAM" id="MobiDB-lite"/>
    </source>
</evidence>
<sequence length="56" mass="5792">MRGARSVGQGLCGQVFRQNPVPSSSQENPCPNSSASSLGAGDNRPLLTSGQLPRHS</sequence>
<feature type="compositionally biased region" description="Polar residues" evidence="1">
    <location>
        <begin position="16"/>
        <end position="37"/>
    </location>
</feature>
<name>G3HHU9_CRIGR</name>
<proteinExistence type="predicted"/>
<gene>
    <name evidence="2" type="ORF">I79_010209</name>
</gene>
<dbReference type="EMBL" id="JH000389">
    <property type="protein sequence ID" value="EGW04301.1"/>
    <property type="molecule type" value="Genomic_DNA"/>
</dbReference>
<protein>
    <submittedName>
        <fullName evidence="2">Uncharacterized protein</fullName>
    </submittedName>
</protein>
<dbReference type="InParanoid" id="G3HHU9"/>
<evidence type="ECO:0000313" key="3">
    <source>
        <dbReference type="Proteomes" id="UP000001075"/>
    </source>
</evidence>
<accession>G3HHU9</accession>
<reference evidence="3" key="1">
    <citation type="journal article" date="2011" name="Nat. Biotechnol.">
        <title>The genomic sequence of the Chinese hamster ovary (CHO)-K1 cell line.</title>
        <authorList>
            <person name="Xu X."/>
            <person name="Nagarajan H."/>
            <person name="Lewis N.E."/>
            <person name="Pan S."/>
            <person name="Cai Z."/>
            <person name="Liu X."/>
            <person name="Chen W."/>
            <person name="Xie M."/>
            <person name="Wang W."/>
            <person name="Hammond S."/>
            <person name="Andersen M.R."/>
            <person name="Neff N."/>
            <person name="Passarelli B."/>
            <person name="Koh W."/>
            <person name="Fan H.C."/>
            <person name="Wang J."/>
            <person name="Gui Y."/>
            <person name="Lee K.H."/>
            <person name="Betenbaugh M.J."/>
            <person name="Quake S.R."/>
            <person name="Famili I."/>
            <person name="Palsson B.O."/>
            <person name="Wang J."/>
        </authorList>
    </citation>
    <scope>NUCLEOTIDE SEQUENCE [LARGE SCALE GENOMIC DNA]</scope>
    <source>
        <strain evidence="3">CHO K1 cell line</strain>
    </source>
</reference>
<dbReference type="AlphaFoldDB" id="G3HHU9"/>
<feature type="compositionally biased region" description="Polar residues" evidence="1">
    <location>
        <begin position="46"/>
        <end position="56"/>
    </location>
</feature>
<organism evidence="2 3">
    <name type="scientific">Cricetulus griseus</name>
    <name type="common">Chinese hamster</name>
    <name type="synonym">Cricetulus barabensis griseus</name>
    <dbReference type="NCBI Taxonomy" id="10029"/>
    <lineage>
        <taxon>Eukaryota</taxon>
        <taxon>Metazoa</taxon>
        <taxon>Chordata</taxon>
        <taxon>Craniata</taxon>
        <taxon>Vertebrata</taxon>
        <taxon>Euteleostomi</taxon>
        <taxon>Mammalia</taxon>
        <taxon>Eutheria</taxon>
        <taxon>Euarchontoglires</taxon>
        <taxon>Glires</taxon>
        <taxon>Rodentia</taxon>
        <taxon>Myomorpha</taxon>
        <taxon>Muroidea</taxon>
        <taxon>Cricetidae</taxon>
        <taxon>Cricetinae</taxon>
        <taxon>Cricetulus</taxon>
    </lineage>
</organism>
<feature type="region of interest" description="Disordered" evidence="1">
    <location>
        <begin position="1"/>
        <end position="56"/>
    </location>
</feature>
<dbReference type="Proteomes" id="UP000001075">
    <property type="component" value="Unassembled WGS sequence"/>
</dbReference>
<evidence type="ECO:0000313" key="2">
    <source>
        <dbReference type="EMBL" id="EGW04301.1"/>
    </source>
</evidence>